<dbReference type="AlphaFoldDB" id="A0AAE1XPE5"/>
<evidence type="ECO:0000256" key="1">
    <source>
        <dbReference type="SAM" id="MobiDB-lite"/>
    </source>
</evidence>
<reference evidence="2" key="2">
    <citation type="journal article" date="2024" name="Plant">
        <title>Genomic evolution and insights into agronomic trait innovations of Sesamum species.</title>
        <authorList>
            <person name="Miao H."/>
            <person name="Wang L."/>
            <person name="Qu L."/>
            <person name="Liu H."/>
            <person name="Sun Y."/>
            <person name="Le M."/>
            <person name="Wang Q."/>
            <person name="Wei S."/>
            <person name="Zheng Y."/>
            <person name="Lin W."/>
            <person name="Duan Y."/>
            <person name="Cao H."/>
            <person name="Xiong S."/>
            <person name="Wang X."/>
            <person name="Wei L."/>
            <person name="Li C."/>
            <person name="Ma Q."/>
            <person name="Ju M."/>
            <person name="Zhao R."/>
            <person name="Li G."/>
            <person name="Mu C."/>
            <person name="Tian Q."/>
            <person name="Mei H."/>
            <person name="Zhang T."/>
            <person name="Gao T."/>
            <person name="Zhang H."/>
        </authorList>
    </citation>
    <scope>NUCLEOTIDE SEQUENCE</scope>
    <source>
        <strain evidence="2">3651</strain>
    </source>
</reference>
<evidence type="ECO:0000313" key="2">
    <source>
        <dbReference type="EMBL" id="KAK4415590.1"/>
    </source>
</evidence>
<comment type="caution">
    <text evidence="2">The sequence shown here is derived from an EMBL/GenBank/DDBJ whole genome shotgun (WGS) entry which is preliminary data.</text>
</comment>
<name>A0AAE1XPE5_9LAMI</name>
<protein>
    <submittedName>
        <fullName evidence="2">Uncharacterized protein</fullName>
    </submittedName>
</protein>
<accession>A0AAE1XPE5</accession>
<feature type="compositionally biased region" description="Acidic residues" evidence="1">
    <location>
        <begin position="18"/>
        <end position="27"/>
    </location>
</feature>
<feature type="region of interest" description="Disordered" evidence="1">
    <location>
        <begin position="66"/>
        <end position="85"/>
    </location>
</feature>
<sequence length="114" mass="12902">MLEICGGRHRHNQIAPEESSDAPEDDQAVERSRGGPDAPIIISEPNTSVRDSRHFISNWDRQLCTTQQHNDQPRRRHPPIGPKHSYDVGFGVGDVGSWSDYIIHFDVQPYDPTC</sequence>
<dbReference type="Proteomes" id="UP001293254">
    <property type="component" value="Unassembled WGS sequence"/>
</dbReference>
<organism evidence="2 3">
    <name type="scientific">Sesamum alatum</name>
    <dbReference type="NCBI Taxonomy" id="300844"/>
    <lineage>
        <taxon>Eukaryota</taxon>
        <taxon>Viridiplantae</taxon>
        <taxon>Streptophyta</taxon>
        <taxon>Embryophyta</taxon>
        <taxon>Tracheophyta</taxon>
        <taxon>Spermatophyta</taxon>
        <taxon>Magnoliopsida</taxon>
        <taxon>eudicotyledons</taxon>
        <taxon>Gunneridae</taxon>
        <taxon>Pentapetalae</taxon>
        <taxon>asterids</taxon>
        <taxon>lamiids</taxon>
        <taxon>Lamiales</taxon>
        <taxon>Pedaliaceae</taxon>
        <taxon>Sesamum</taxon>
    </lineage>
</organism>
<reference evidence="2" key="1">
    <citation type="submission" date="2020-06" db="EMBL/GenBank/DDBJ databases">
        <authorList>
            <person name="Li T."/>
            <person name="Hu X."/>
            <person name="Zhang T."/>
            <person name="Song X."/>
            <person name="Zhang H."/>
            <person name="Dai N."/>
            <person name="Sheng W."/>
            <person name="Hou X."/>
            <person name="Wei L."/>
        </authorList>
    </citation>
    <scope>NUCLEOTIDE SEQUENCE</scope>
    <source>
        <strain evidence="2">3651</strain>
        <tissue evidence="2">Leaf</tissue>
    </source>
</reference>
<dbReference type="EMBL" id="JACGWO010000011">
    <property type="protein sequence ID" value="KAK4415590.1"/>
    <property type="molecule type" value="Genomic_DNA"/>
</dbReference>
<feature type="region of interest" description="Disordered" evidence="1">
    <location>
        <begin position="1"/>
        <end position="51"/>
    </location>
</feature>
<proteinExistence type="predicted"/>
<keyword evidence="3" id="KW-1185">Reference proteome</keyword>
<evidence type="ECO:0000313" key="3">
    <source>
        <dbReference type="Proteomes" id="UP001293254"/>
    </source>
</evidence>
<gene>
    <name evidence="2" type="ORF">Salat_2666400</name>
</gene>